<proteinExistence type="predicted"/>
<dbReference type="EMBL" id="GBXM01033486">
    <property type="protein sequence ID" value="JAH75091.1"/>
    <property type="molecule type" value="Transcribed_RNA"/>
</dbReference>
<dbReference type="AlphaFoldDB" id="A0A0E9VAN1"/>
<reference evidence="1" key="2">
    <citation type="journal article" date="2015" name="Fish Shellfish Immunol.">
        <title>Early steps in the European eel (Anguilla anguilla)-Vibrio vulnificus interaction in the gills: Role of the RtxA13 toxin.</title>
        <authorList>
            <person name="Callol A."/>
            <person name="Pajuelo D."/>
            <person name="Ebbesson L."/>
            <person name="Teles M."/>
            <person name="MacKenzie S."/>
            <person name="Amaro C."/>
        </authorList>
    </citation>
    <scope>NUCLEOTIDE SEQUENCE</scope>
</reference>
<organism evidence="1">
    <name type="scientific">Anguilla anguilla</name>
    <name type="common">European freshwater eel</name>
    <name type="synonym">Muraena anguilla</name>
    <dbReference type="NCBI Taxonomy" id="7936"/>
    <lineage>
        <taxon>Eukaryota</taxon>
        <taxon>Metazoa</taxon>
        <taxon>Chordata</taxon>
        <taxon>Craniata</taxon>
        <taxon>Vertebrata</taxon>
        <taxon>Euteleostomi</taxon>
        <taxon>Actinopterygii</taxon>
        <taxon>Neopterygii</taxon>
        <taxon>Teleostei</taxon>
        <taxon>Anguilliformes</taxon>
        <taxon>Anguillidae</taxon>
        <taxon>Anguilla</taxon>
    </lineage>
</organism>
<reference evidence="1" key="1">
    <citation type="submission" date="2014-11" db="EMBL/GenBank/DDBJ databases">
        <authorList>
            <person name="Amaro Gonzalez C."/>
        </authorList>
    </citation>
    <scope>NUCLEOTIDE SEQUENCE</scope>
</reference>
<evidence type="ECO:0000313" key="1">
    <source>
        <dbReference type="EMBL" id="JAH75091.1"/>
    </source>
</evidence>
<sequence>MDLQGDIQGRKYCTFCKLVYLKLSTFPFWAFCHNSKLPQNKLPTGLLNHNFLGSK</sequence>
<accession>A0A0E9VAN1</accession>
<protein>
    <submittedName>
        <fullName evidence="1">Uncharacterized protein</fullName>
    </submittedName>
</protein>
<name>A0A0E9VAN1_ANGAN</name>